<dbReference type="WBParaSite" id="HPBE_0002034601-mRNA-1">
    <property type="protein sequence ID" value="HPBE_0002034601-mRNA-1"/>
    <property type="gene ID" value="HPBE_0002034601"/>
</dbReference>
<accession>A0A183GDL4</accession>
<evidence type="ECO:0000313" key="2">
    <source>
        <dbReference type="EMBL" id="VDP19483.1"/>
    </source>
</evidence>
<evidence type="ECO:0000313" key="4">
    <source>
        <dbReference type="WBParaSite" id="HPBE_0002034601-mRNA-1"/>
    </source>
</evidence>
<sequence length="97" mass="11648">MLEEEVLKDPRFVVENLQREAGDEIQEVKCRIENLENVYKRHTNYILENLNEKNERILHNIEELHERFIEDSQATVIDHPRLSSTRTTQRTHDLAPR</sequence>
<accession>A0A3P8FBE5</accession>
<dbReference type="OrthoDB" id="8923554at2759"/>
<feature type="coiled-coil region" evidence="1">
    <location>
        <begin position="18"/>
        <end position="67"/>
    </location>
</feature>
<reference evidence="2 3" key="1">
    <citation type="submission" date="2018-11" db="EMBL/GenBank/DDBJ databases">
        <authorList>
            <consortium name="Pathogen Informatics"/>
        </authorList>
    </citation>
    <scope>NUCLEOTIDE SEQUENCE [LARGE SCALE GENOMIC DNA]</scope>
</reference>
<keyword evidence="1" id="KW-0175">Coiled coil</keyword>
<protein>
    <submittedName>
        <fullName evidence="4">t-SNARE coiled-coil homology domain-containing protein</fullName>
    </submittedName>
</protein>
<name>A0A183GDL4_HELPZ</name>
<reference evidence="4" key="2">
    <citation type="submission" date="2019-09" db="UniProtKB">
        <authorList>
            <consortium name="WormBaseParasite"/>
        </authorList>
    </citation>
    <scope>IDENTIFICATION</scope>
</reference>
<dbReference type="Proteomes" id="UP000050761">
    <property type="component" value="Unassembled WGS sequence"/>
</dbReference>
<keyword evidence="3" id="KW-1185">Reference proteome</keyword>
<gene>
    <name evidence="2" type="ORF">HPBE_LOCUS20347</name>
</gene>
<dbReference type="AlphaFoldDB" id="A0A183GDL4"/>
<organism evidence="3 4">
    <name type="scientific">Heligmosomoides polygyrus</name>
    <name type="common">Parasitic roundworm</name>
    <dbReference type="NCBI Taxonomy" id="6339"/>
    <lineage>
        <taxon>Eukaryota</taxon>
        <taxon>Metazoa</taxon>
        <taxon>Ecdysozoa</taxon>
        <taxon>Nematoda</taxon>
        <taxon>Chromadorea</taxon>
        <taxon>Rhabditida</taxon>
        <taxon>Rhabditina</taxon>
        <taxon>Rhabditomorpha</taxon>
        <taxon>Strongyloidea</taxon>
        <taxon>Heligmosomidae</taxon>
        <taxon>Heligmosomoides</taxon>
    </lineage>
</organism>
<evidence type="ECO:0000313" key="3">
    <source>
        <dbReference type="Proteomes" id="UP000050761"/>
    </source>
</evidence>
<evidence type="ECO:0000256" key="1">
    <source>
        <dbReference type="SAM" id="Coils"/>
    </source>
</evidence>
<dbReference type="EMBL" id="UZAH01032071">
    <property type="protein sequence ID" value="VDP19483.1"/>
    <property type="molecule type" value="Genomic_DNA"/>
</dbReference>
<proteinExistence type="predicted"/>